<gene>
    <name evidence="2" type="ORF">FGG12_00730</name>
    <name evidence="3" type="ORF">M5D45_08085</name>
</gene>
<protein>
    <recommendedName>
        <fullName evidence="6">DUF1311 domain-containing protein</fullName>
    </recommendedName>
</protein>
<dbReference type="EMBL" id="VCIZ01000001">
    <property type="protein sequence ID" value="TSP14222.1"/>
    <property type="molecule type" value="Genomic_DNA"/>
</dbReference>
<evidence type="ECO:0000313" key="5">
    <source>
        <dbReference type="Proteomes" id="UP001056132"/>
    </source>
</evidence>
<keyword evidence="1" id="KW-0732">Signal</keyword>
<feature type="signal peptide" evidence="1">
    <location>
        <begin position="1"/>
        <end position="20"/>
    </location>
</feature>
<evidence type="ECO:0000313" key="4">
    <source>
        <dbReference type="Proteomes" id="UP000318943"/>
    </source>
</evidence>
<keyword evidence="4" id="KW-1185">Reference proteome</keyword>
<proteinExistence type="predicted"/>
<dbReference type="Proteomes" id="UP000318943">
    <property type="component" value="Unassembled WGS sequence"/>
</dbReference>
<dbReference type="RefSeq" id="WP_144195216.1">
    <property type="nucleotide sequence ID" value="NZ_CAJPVH010000074.1"/>
</dbReference>
<reference evidence="3" key="2">
    <citation type="journal article" date="2022" name="Microbiol. Resour. Announc.">
        <title>Genome Sequence of Cupriavidus campinensis Strain G5, a Member of a Bacterial Consortium Capable of Polyethylene Degradation.</title>
        <authorList>
            <person name="Schneider B."/>
            <person name="Pfeiffer F."/>
            <person name="Dyall-Smith M."/>
            <person name="Kunte H.J."/>
        </authorList>
    </citation>
    <scope>NUCLEOTIDE SEQUENCE</scope>
    <source>
        <strain evidence="3">G5</strain>
    </source>
</reference>
<reference evidence="3" key="3">
    <citation type="submission" date="2022-05" db="EMBL/GenBank/DDBJ databases">
        <authorList>
            <person name="Kunte H.-J."/>
        </authorList>
    </citation>
    <scope>NUCLEOTIDE SEQUENCE</scope>
    <source>
        <strain evidence="3">G5</strain>
    </source>
</reference>
<accession>A0AAE9L3M0</accession>
<evidence type="ECO:0000313" key="3">
    <source>
        <dbReference type="EMBL" id="URF05741.1"/>
    </source>
</evidence>
<name>A0AAE9L3M0_9BURK</name>
<evidence type="ECO:0000313" key="2">
    <source>
        <dbReference type="EMBL" id="TSP14222.1"/>
    </source>
</evidence>
<feature type="chain" id="PRO_5042039220" description="DUF1311 domain-containing protein" evidence="1">
    <location>
        <begin position="21"/>
        <end position="145"/>
    </location>
</feature>
<dbReference type="AlphaFoldDB" id="A0AAE9L3M0"/>
<evidence type="ECO:0000256" key="1">
    <source>
        <dbReference type="SAM" id="SignalP"/>
    </source>
</evidence>
<dbReference type="KEGG" id="ccam:M5D45_08085"/>
<dbReference type="EMBL" id="CP097330">
    <property type="protein sequence ID" value="URF05741.1"/>
    <property type="molecule type" value="Genomic_DNA"/>
</dbReference>
<reference evidence="2 4" key="1">
    <citation type="submission" date="2019-05" db="EMBL/GenBank/DDBJ databases">
        <title>Whole genome sequence analysis of Cupriavidus campinensis S14E4C strain.</title>
        <authorList>
            <person name="Abbaszade G."/>
            <person name="Szabo A."/>
            <person name="Toumi M."/>
            <person name="Toth E."/>
        </authorList>
    </citation>
    <scope>NUCLEOTIDE SEQUENCE [LARGE SCALE GENOMIC DNA]</scope>
    <source>
        <strain evidence="2 4">S14E4C</strain>
    </source>
</reference>
<evidence type="ECO:0008006" key="6">
    <source>
        <dbReference type="Google" id="ProtNLM"/>
    </source>
</evidence>
<sequence length="145" mass="16483">MPRQIAILLLTLAASGAAHAVTKCQSGKETLYTAASCPAGYRDVTSGMRANVTTITKTPKIRQDEQAYLQSRAQLAQQIQAWQGREDDLDLRAQNAFWNQCRALEYQARAAERAMHTTEYWSRADRYRSDVHALRSQQYEMGCYF</sequence>
<organism evidence="3 5">
    <name type="scientific">Cupriavidus campinensis</name>
    <dbReference type="NCBI Taxonomy" id="151783"/>
    <lineage>
        <taxon>Bacteria</taxon>
        <taxon>Pseudomonadati</taxon>
        <taxon>Pseudomonadota</taxon>
        <taxon>Betaproteobacteria</taxon>
        <taxon>Burkholderiales</taxon>
        <taxon>Burkholderiaceae</taxon>
        <taxon>Cupriavidus</taxon>
    </lineage>
</organism>
<dbReference type="Proteomes" id="UP001056132">
    <property type="component" value="Chromosome 1"/>
</dbReference>